<dbReference type="RefSeq" id="WP_345708640.1">
    <property type="nucleotide sequence ID" value="NZ_BAABKV010000001.1"/>
</dbReference>
<feature type="transmembrane region" description="Helical" evidence="4">
    <location>
        <begin position="473"/>
        <end position="492"/>
    </location>
</feature>
<sequence>MSTVHELFPHLTEDQVVRLAVELAEPGGTAGTVRPHSAPGALGHDAHRAQPTHRTHSTHRSHPTHRAGSVGDPGQVYSTNGWDTVYVVPLPQVNAAIAAAGSSPAAWQSSIPATDFGPAIESTGAFGTWSLTSGGSGSIIRMRVPFTADVTIENTPPHEIKVGGGVAHIEVKLHYIPQPPSDGALPHQLKVRTVGGPDDPAVTVTDVSYTSPASEVGLTTALKTLLQSWFNAHLDEFAHVFATVNLSDKEDTADAFAWLKPTTTSYAYIDGTTLQDCLLGVLCMTEHRPATKATQQLAPGAVPAGAQASFNLSVERFLTKMALPALPVAFAKATAGTFVLDDNNAEISAKQPFDLDPVRIAGLNYTPQVERLQITVEGDRIKTYMLVRTHISPGIDAYYEMWRYNTVALATKDDGTQSLTWLDAKRSGDQEPNHWVEVATWVTVTEAIAAIIVAVIGAAAAASAEAVEGTIQVILLASLVAGIAAAVAVIMAETPKWIAGTVPDAIPAIDPLVTGATEPIRWTDSTAFKITAAGINGGLQLGGTPFAG</sequence>
<keyword evidence="4" id="KW-0812">Transmembrane</keyword>
<protein>
    <submittedName>
        <fullName evidence="6">TULIP family P47-like protein</fullName>
    </submittedName>
</protein>
<gene>
    <name evidence="6" type="ORF">ACFQMG_30825</name>
</gene>
<feature type="region of interest" description="Disordered" evidence="3">
    <location>
        <begin position="27"/>
        <end position="75"/>
    </location>
</feature>
<evidence type="ECO:0000256" key="3">
    <source>
        <dbReference type="SAM" id="MobiDB-lite"/>
    </source>
</evidence>
<keyword evidence="7" id="KW-1185">Reference proteome</keyword>
<name>A0ABW2G332_9ACTN</name>
<dbReference type="EMBL" id="JBHTAJ010000083">
    <property type="protein sequence ID" value="MFC7183951.1"/>
    <property type="molecule type" value="Genomic_DNA"/>
</dbReference>
<keyword evidence="1" id="KW-0843">Virulence</keyword>
<keyword evidence="4" id="KW-0472">Membrane</keyword>
<organism evidence="6 7">
    <name type="scientific">Kitasatospora paranensis</name>
    <dbReference type="NCBI Taxonomy" id="258053"/>
    <lineage>
        <taxon>Bacteria</taxon>
        <taxon>Bacillati</taxon>
        <taxon>Actinomycetota</taxon>
        <taxon>Actinomycetes</taxon>
        <taxon>Kitasatosporales</taxon>
        <taxon>Streptomycetaceae</taxon>
        <taxon>Kitasatospora</taxon>
    </lineage>
</organism>
<accession>A0ABW2G332</accession>
<keyword evidence="4" id="KW-1133">Transmembrane helix</keyword>
<feature type="compositionally biased region" description="Basic residues" evidence="3">
    <location>
        <begin position="50"/>
        <end position="65"/>
    </location>
</feature>
<evidence type="ECO:0000259" key="5">
    <source>
        <dbReference type="Pfam" id="PF06597"/>
    </source>
</evidence>
<evidence type="ECO:0000313" key="6">
    <source>
        <dbReference type="EMBL" id="MFC7183951.1"/>
    </source>
</evidence>
<dbReference type="Proteomes" id="UP001596435">
    <property type="component" value="Unassembled WGS sequence"/>
</dbReference>
<evidence type="ECO:0000256" key="4">
    <source>
        <dbReference type="SAM" id="Phobius"/>
    </source>
</evidence>
<evidence type="ECO:0000256" key="1">
    <source>
        <dbReference type="ARBA" id="ARBA00023026"/>
    </source>
</evidence>
<dbReference type="Pfam" id="PF06597">
    <property type="entry name" value="Clostridium_P47"/>
    <property type="match status" value="1"/>
</dbReference>
<comment type="similarity">
    <text evidence="2">Belongs to the TULIP P47 family.</text>
</comment>
<evidence type="ECO:0000313" key="7">
    <source>
        <dbReference type="Proteomes" id="UP001596435"/>
    </source>
</evidence>
<dbReference type="InterPro" id="IPR010567">
    <property type="entry name" value="OrfX2/OrfX3/P47"/>
</dbReference>
<proteinExistence type="inferred from homology"/>
<feature type="domain" description="Protein OrfX2/OrfX3/P47" evidence="5">
    <location>
        <begin position="79"/>
        <end position="543"/>
    </location>
</feature>
<reference evidence="7" key="1">
    <citation type="journal article" date="2019" name="Int. J. Syst. Evol. Microbiol.">
        <title>The Global Catalogue of Microorganisms (GCM) 10K type strain sequencing project: providing services to taxonomists for standard genome sequencing and annotation.</title>
        <authorList>
            <consortium name="The Broad Institute Genomics Platform"/>
            <consortium name="The Broad Institute Genome Sequencing Center for Infectious Disease"/>
            <person name="Wu L."/>
            <person name="Ma J."/>
        </authorList>
    </citation>
    <scope>NUCLEOTIDE SEQUENCE [LARGE SCALE GENOMIC DNA]</scope>
    <source>
        <strain evidence="7">CGMCC 1.12859</strain>
    </source>
</reference>
<evidence type="ECO:0000256" key="2">
    <source>
        <dbReference type="ARBA" id="ARBA00035010"/>
    </source>
</evidence>
<comment type="caution">
    <text evidence="6">The sequence shown here is derived from an EMBL/GenBank/DDBJ whole genome shotgun (WGS) entry which is preliminary data.</text>
</comment>
<feature type="transmembrane region" description="Helical" evidence="4">
    <location>
        <begin position="438"/>
        <end position="461"/>
    </location>
</feature>